<dbReference type="Proteomes" id="UP000681722">
    <property type="component" value="Unassembled WGS sequence"/>
</dbReference>
<dbReference type="EMBL" id="CAJOBC010000640">
    <property type="protein sequence ID" value="CAF3610209.1"/>
    <property type="molecule type" value="Genomic_DNA"/>
</dbReference>
<evidence type="ECO:0000313" key="3">
    <source>
        <dbReference type="EMBL" id="CAF0823584.1"/>
    </source>
</evidence>
<dbReference type="EMBL" id="CAJNOK010001226">
    <property type="protein sequence ID" value="CAF0800233.1"/>
    <property type="molecule type" value="Genomic_DNA"/>
</dbReference>
<dbReference type="EMBL" id="CAJNOQ010000640">
    <property type="protein sequence ID" value="CAF0823584.1"/>
    <property type="molecule type" value="Genomic_DNA"/>
</dbReference>
<feature type="transmembrane region" description="Helical" evidence="1">
    <location>
        <begin position="138"/>
        <end position="161"/>
    </location>
</feature>
<reference evidence="3" key="1">
    <citation type="submission" date="2021-02" db="EMBL/GenBank/DDBJ databases">
        <authorList>
            <person name="Nowell W R."/>
        </authorList>
    </citation>
    <scope>NUCLEOTIDE SEQUENCE</scope>
</reference>
<keyword evidence="1" id="KW-1133">Transmembrane helix</keyword>
<keyword evidence="1" id="KW-0472">Membrane</keyword>
<gene>
    <name evidence="3" type="ORF">GPM918_LOCUS4676</name>
    <name evidence="2" type="ORF">OVA965_LOCUS4606</name>
    <name evidence="5" type="ORF">SRO942_LOCUS4677</name>
    <name evidence="4" type="ORF">TMI583_LOCUS4604</name>
</gene>
<evidence type="ECO:0000256" key="1">
    <source>
        <dbReference type="SAM" id="Phobius"/>
    </source>
</evidence>
<sequence>MLTMSKCGLFLCQNTVKSTYYDYPDDDDPLEVSLHIETTRSTDDVAMSDDIEQDATSDDIEQDATTDDYNDVYYDDFKEEETTSKLSDETPTTVLYTEELTNGERISSFENTTDEQASGNETLVDDEKANSVFFKHRILFITVGISMLLILTITVLIILYFHTTAKYRYYRKGQQDPTLK</sequence>
<dbReference type="Proteomes" id="UP000663829">
    <property type="component" value="Unassembled WGS sequence"/>
</dbReference>
<accession>A0A813U709</accession>
<evidence type="ECO:0000313" key="4">
    <source>
        <dbReference type="EMBL" id="CAF3583523.1"/>
    </source>
</evidence>
<protein>
    <submittedName>
        <fullName evidence="3">Uncharacterized protein</fullName>
    </submittedName>
</protein>
<dbReference type="Proteomes" id="UP000677228">
    <property type="component" value="Unassembled WGS sequence"/>
</dbReference>
<evidence type="ECO:0000313" key="5">
    <source>
        <dbReference type="EMBL" id="CAF3610209.1"/>
    </source>
</evidence>
<dbReference type="Proteomes" id="UP000682733">
    <property type="component" value="Unassembled WGS sequence"/>
</dbReference>
<dbReference type="AlphaFoldDB" id="A0A813U709"/>
<keyword evidence="1" id="KW-0812">Transmembrane</keyword>
<evidence type="ECO:0000313" key="2">
    <source>
        <dbReference type="EMBL" id="CAF0800233.1"/>
    </source>
</evidence>
<dbReference type="EMBL" id="CAJOBA010001226">
    <property type="protein sequence ID" value="CAF3583523.1"/>
    <property type="molecule type" value="Genomic_DNA"/>
</dbReference>
<name>A0A813U709_9BILA</name>
<evidence type="ECO:0000313" key="6">
    <source>
        <dbReference type="Proteomes" id="UP000663829"/>
    </source>
</evidence>
<keyword evidence="6" id="KW-1185">Reference proteome</keyword>
<organism evidence="3 6">
    <name type="scientific">Didymodactylos carnosus</name>
    <dbReference type="NCBI Taxonomy" id="1234261"/>
    <lineage>
        <taxon>Eukaryota</taxon>
        <taxon>Metazoa</taxon>
        <taxon>Spiralia</taxon>
        <taxon>Gnathifera</taxon>
        <taxon>Rotifera</taxon>
        <taxon>Eurotatoria</taxon>
        <taxon>Bdelloidea</taxon>
        <taxon>Philodinida</taxon>
        <taxon>Philodinidae</taxon>
        <taxon>Didymodactylos</taxon>
    </lineage>
</organism>
<comment type="caution">
    <text evidence="3">The sequence shown here is derived from an EMBL/GenBank/DDBJ whole genome shotgun (WGS) entry which is preliminary data.</text>
</comment>
<proteinExistence type="predicted"/>